<gene>
    <name evidence="1" type="ORF">BPOR_1686g00020</name>
</gene>
<proteinExistence type="predicted"/>
<comment type="caution">
    <text evidence="1">The sequence shown here is derived from an EMBL/GenBank/DDBJ whole genome shotgun (WGS) entry which is preliminary data.</text>
</comment>
<evidence type="ECO:0000313" key="1">
    <source>
        <dbReference type="EMBL" id="TGO80818.1"/>
    </source>
</evidence>
<dbReference type="AlphaFoldDB" id="A0A4Z1K591"/>
<organism evidence="1 2">
    <name type="scientific">Botrytis porri</name>
    <dbReference type="NCBI Taxonomy" id="87229"/>
    <lineage>
        <taxon>Eukaryota</taxon>
        <taxon>Fungi</taxon>
        <taxon>Dikarya</taxon>
        <taxon>Ascomycota</taxon>
        <taxon>Pezizomycotina</taxon>
        <taxon>Leotiomycetes</taxon>
        <taxon>Helotiales</taxon>
        <taxon>Sclerotiniaceae</taxon>
        <taxon>Botrytis</taxon>
    </lineage>
</organism>
<accession>A0A4Z1K591</accession>
<protein>
    <submittedName>
        <fullName evidence="1">Uncharacterized protein</fullName>
    </submittedName>
</protein>
<sequence length="107" mass="12055">MPLLKITSASFPPFLAGTRDVYTSPQCERSHIKVRVTFAAEFQQTSEALASDENVVIPDTICMHWLPHTSLRNRASISKSSTKRECLNGSSNRIYPTLRKRTGQTSW</sequence>
<evidence type="ECO:0000313" key="2">
    <source>
        <dbReference type="Proteomes" id="UP000297280"/>
    </source>
</evidence>
<keyword evidence="2" id="KW-1185">Reference proteome</keyword>
<dbReference type="OrthoDB" id="10519827at2759"/>
<name>A0A4Z1K591_9HELO</name>
<dbReference type="Proteomes" id="UP000297280">
    <property type="component" value="Unassembled WGS sequence"/>
</dbReference>
<dbReference type="EMBL" id="PQXO01001676">
    <property type="protein sequence ID" value="TGO80818.1"/>
    <property type="molecule type" value="Genomic_DNA"/>
</dbReference>
<reference evidence="1 2" key="1">
    <citation type="submission" date="2017-12" db="EMBL/GenBank/DDBJ databases">
        <title>Comparative genomics of Botrytis spp.</title>
        <authorList>
            <person name="Valero-Jimenez C.A."/>
            <person name="Tapia P."/>
            <person name="Veloso J."/>
            <person name="Silva-Moreno E."/>
            <person name="Staats M."/>
            <person name="Valdes J.H."/>
            <person name="Van Kan J.A.L."/>
        </authorList>
    </citation>
    <scope>NUCLEOTIDE SEQUENCE [LARGE SCALE GENOMIC DNA]</scope>
    <source>
        <strain evidence="1 2">MUCL3349</strain>
    </source>
</reference>